<dbReference type="AlphaFoldDB" id="A0A0C2JFK8"/>
<protein>
    <submittedName>
        <fullName evidence="1">Protein ZBED8</fullName>
    </submittedName>
</protein>
<organism evidence="1 2">
    <name type="scientific">Thelohanellus kitauei</name>
    <name type="common">Myxosporean</name>
    <dbReference type="NCBI Taxonomy" id="669202"/>
    <lineage>
        <taxon>Eukaryota</taxon>
        <taxon>Metazoa</taxon>
        <taxon>Cnidaria</taxon>
        <taxon>Myxozoa</taxon>
        <taxon>Myxosporea</taxon>
        <taxon>Bivalvulida</taxon>
        <taxon>Platysporina</taxon>
        <taxon>Myxobolidae</taxon>
        <taxon>Thelohanellus</taxon>
    </lineage>
</organism>
<dbReference type="Proteomes" id="UP000031668">
    <property type="component" value="Unassembled WGS sequence"/>
</dbReference>
<dbReference type="OrthoDB" id="5918546at2759"/>
<name>A0A0C2JFK8_THEKT</name>
<gene>
    <name evidence="1" type="ORF">RF11_05881</name>
</gene>
<proteinExistence type="predicted"/>
<evidence type="ECO:0000313" key="1">
    <source>
        <dbReference type="EMBL" id="KII68058.1"/>
    </source>
</evidence>
<accession>A0A0C2JFK8</accession>
<evidence type="ECO:0000313" key="2">
    <source>
        <dbReference type="Proteomes" id="UP000031668"/>
    </source>
</evidence>
<sequence length="153" mass="17995">MYPQKLQIAHNYWCILDICIIFFKNEFLLCKPFETTTKSCDIFEKVHLFIEIKKSSENICGVWTDDAPSWLRCRSGFKSLVHHESVKTIETDYMIHRQILGTKALPQELQNVMIHVINSANFFKAKPLNRRLFSKICNESNSSENVLLFHREL</sequence>
<dbReference type="PANTHER" id="PTHR45913">
    <property type="entry name" value="EPM2A-INTERACTING PROTEIN 1"/>
    <property type="match status" value="1"/>
</dbReference>
<dbReference type="EMBL" id="JWZT01002975">
    <property type="protein sequence ID" value="KII68058.1"/>
    <property type="molecule type" value="Genomic_DNA"/>
</dbReference>
<reference evidence="1 2" key="1">
    <citation type="journal article" date="2014" name="Genome Biol. Evol.">
        <title>The genome of the myxosporean Thelohanellus kitauei shows adaptations to nutrient acquisition within its fish host.</title>
        <authorList>
            <person name="Yang Y."/>
            <person name="Xiong J."/>
            <person name="Zhou Z."/>
            <person name="Huo F."/>
            <person name="Miao W."/>
            <person name="Ran C."/>
            <person name="Liu Y."/>
            <person name="Zhang J."/>
            <person name="Feng J."/>
            <person name="Wang M."/>
            <person name="Wang M."/>
            <person name="Wang L."/>
            <person name="Yao B."/>
        </authorList>
    </citation>
    <scope>NUCLEOTIDE SEQUENCE [LARGE SCALE GENOMIC DNA]</scope>
    <source>
        <strain evidence="1">Wuqing</strain>
    </source>
</reference>
<keyword evidence="2" id="KW-1185">Reference proteome</keyword>
<dbReference type="PANTHER" id="PTHR45913:SF22">
    <property type="entry name" value="SCAN BOX DOMAIN-CONTAINING PROTEIN"/>
    <property type="match status" value="1"/>
</dbReference>
<comment type="caution">
    <text evidence="1">The sequence shown here is derived from an EMBL/GenBank/DDBJ whole genome shotgun (WGS) entry which is preliminary data.</text>
</comment>